<keyword evidence="3" id="KW-1185">Reference proteome</keyword>
<gene>
    <name evidence="2" type="ORF">CSOL1703_00007036</name>
</gene>
<reference evidence="3" key="1">
    <citation type="submission" date="2019-06" db="EMBL/GenBank/DDBJ databases">
        <authorList>
            <person name="Broberg M."/>
        </authorList>
    </citation>
    <scope>NUCLEOTIDE SEQUENCE [LARGE SCALE GENOMIC DNA]</scope>
</reference>
<dbReference type="InterPro" id="IPR052895">
    <property type="entry name" value="HetReg/Transcr_Mod"/>
</dbReference>
<evidence type="ECO:0000259" key="1">
    <source>
        <dbReference type="Pfam" id="PF06985"/>
    </source>
</evidence>
<sequence>MGKAYEHQPLETQSSIRVLSVAPARLPDSQIECHVRHVDLKKTRRRPSYEALSYVWGSPKGTIPILCDGDELLVTPNCHDALKRLRLPRQSRTIWIDAICIDQRESTRSIRERIEQVKMMGEIYEGAKRVLVWLGPCEDLGSSAKLFSLMRQSGNIYNWQRTSKLTSFVLKPVATRLERKFDGASDESRRYRESLTQLLETPWFTRVWTVQEVAFSKRCTIFYGPLEISWRALADVSSYFCKEIRTSHIGKLMQGRQLMRLLVKAYPKEVDGQHDDFSKRLTLSLHRRMQSHDRNLFGLISTLSTTVAQDRIYGLYAVFRRMGITIPEPNYSKSVEEIFEETARAIISGRENLMILLSCVRPEGYTSLPSWVPGWTKPYQLPFEYHDLSGVAFFKYTKSISASSTSKTSLINAHAQGKLDLRGSIICRIKSRFASSVVGSLDDHVANNGGLEIIRVHQQYCRAVQLTSQNQDSDLRTEAAGRTLLRAHLFKGEELKAPLDPSFRYWYDLMLYPDCTIYKPSQVKELAKESSTEASEVIRDYLLHCASSEEKSLEGQVWTMHAHILGIANYGLLIFDSGHLGLAFHNCREGDVVALLAGLYLPVILRESGDSGYRFVAPAYVHGLMGGEGWPEDESSLVDIALM</sequence>
<dbReference type="Pfam" id="PF06985">
    <property type="entry name" value="HET"/>
    <property type="match status" value="1"/>
</dbReference>
<dbReference type="PANTHER" id="PTHR24148:SF64">
    <property type="entry name" value="HETEROKARYON INCOMPATIBILITY DOMAIN-CONTAINING PROTEIN"/>
    <property type="match status" value="1"/>
</dbReference>
<dbReference type="InterPro" id="IPR010730">
    <property type="entry name" value="HET"/>
</dbReference>
<feature type="domain" description="Heterokaryon incompatibility" evidence="1">
    <location>
        <begin position="49"/>
        <end position="212"/>
    </location>
</feature>
<dbReference type="PANTHER" id="PTHR24148">
    <property type="entry name" value="ANKYRIN REPEAT DOMAIN-CONTAINING PROTEIN 39 HOMOLOG-RELATED"/>
    <property type="match status" value="1"/>
</dbReference>
<organism evidence="2 3">
    <name type="scientific">Clonostachys solani</name>
    <dbReference type="NCBI Taxonomy" id="160281"/>
    <lineage>
        <taxon>Eukaryota</taxon>
        <taxon>Fungi</taxon>
        <taxon>Dikarya</taxon>
        <taxon>Ascomycota</taxon>
        <taxon>Pezizomycotina</taxon>
        <taxon>Sordariomycetes</taxon>
        <taxon>Hypocreomycetidae</taxon>
        <taxon>Hypocreales</taxon>
        <taxon>Bionectriaceae</taxon>
        <taxon>Clonostachys</taxon>
    </lineage>
</organism>
<evidence type="ECO:0000313" key="2">
    <source>
        <dbReference type="EMBL" id="CAH0057261.1"/>
    </source>
</evidence>
<dbReference type="AlphaFoldDB" id="A0A9P0EN28"/>
<dbReference type="OrthoDB" id="194358at2759"/>
<reference evidence="2 3" key="2">
    <citation type="submission" date="2021-10" db="EMBL/GenBank/DDBJ databases">
        <authorList>
            <person name="Piombo E."/>
        </authorList>
    </citation>
    <scope>NUCLEOTIDE SEQUENCE [LARGE SCALE GENOMIC DNA]</scope>
</reference>
<comment type="caution">
    <text evidence="2">The sequence shown here is derived from an EMBL/GenBank/DDBJ whole genome shotgun (WGS) entry which is preliminary data.</text>
</comment>
<protein>
    <recommendedName>
        <fullName evidence="1">Heterokaryon incompatibility domain-containing protein</fullName>
    </recommendedName>
</protein>
<proteinExistence type="predicted"/>
<dbReference type="Proteomes" id="UP000775872">
    <property type="component" value="Unassembled WGS sequence"/>
</dbReference>
<dbReference type="EMBL" id="CABFOC020000074">
    <property type="protein sequence ID" value="CAH0057261.1"/>
    <property type="molecule type" value="Genomic_DNA"/>
</dbReference>
<evidence type="ECO:0000313" key="3">
    <source>
        <dbReference type="Proteomes" id="UP000775872"/>
    </source>
</evidence>
<name>A0A9P0EN28_9HYPO</name>
<accession>A0A9P0EN28</accession>